<organism evidence="1 2">
    <name type="scientific">Coniosporium uncinatum</name>
    <dbReference type="NCBI Taxonomy" id="93489"/>
    <lineage>
        <taxon>Eukaryota</taxon>
        <taxon>Fungi</taxon>
        <taxon>Dikarya</taxon>
        <taxon>Ascomycota</taxon>
        <taxon>Pezizomycotina</taxon>
        <taxon>Dothideomycetes</taxon>
        <taxon>Dothideomycetes incertae sedis</taxon>
        <taxon>Coniosporium</taxon>
    </lineage>
</organism>
<evidence type="ECO:0000313" key="1">
    <source>
        <dbReference type="EMBL" id="KAK3061112.1"/>
    </source>
</evidence>
<comment type="caution">
    <text evidence="1">The sequence shown here is derived from an EMBL/GenBank/DDBJ whole genome shotgun (WGS) entry which is preliminary data.</text>
</comment>
<proteinExistence type="predicted"/>
<dbReference type="Proteomes" id="UP001186974">
    <property type="component" value="Unassembled WGS sequence"/>
</dbReference>
<dbReference type="EMBL" id="JAWDJW010008061">
    <property type="protein sequence ID" value="KAK3061112.1"/>
    <property type="molecule type" value="Genomic_DNA"/>
</dbReference>
<name>A0ACC3D3I2_9PEZI</name>
<reference evidence="1" key="1">
    <citation type="submission" date="2024-09" db="EMBL/GenBank/DDBJ databases">
        <title>Black Yeasts Isolated from many extreme environments.</title>
        <authorList>
            <person name="Coleine C."/>
            <person name="Stajich J.E."/>
            <person name="Selbmann L."/>
        </authorList>
    </citation>
    <scope>NUCLEOTIDE SEQUENCE</scope>
    <source>
        <strain evidence="1">CCFEE 5737</strain>
    </source>
</reference>
<evidence type="ECO:0000313" key="2">
    <source>
        <dbReference type="Proteomes" id="UP001186974"/>
    </source>
</evidence>
<accession>A0ACC3D3I2</accession>
<protein>
    <submittedName>
        <fullName evidence="1">Uncharacterized protein</fullName>
    </submittedName>
</protein>
<gene>
    <name evidence="1" type="ORF">LTS18_006997</name>
</gene>
<keyword evidence="2" id="KW-1185">Reference proteome</keyword>
<sequence length="567" mass="61632">MATQDVSSKASSGSDFEVVSTDSSNQKILDLLHEMQSKQAQIEERISQIEQGSGSVFPGTRKNETFVGAIDQGTTSTRFLIFNKDGEPVATHQIEFKQIYPNSGWHEHDPNELVSSVTQCIEEAVKDFERHGHSRSSIKAVGITNQRETTVVWDTETGEPLYNAIVWTDVRSQNIVKELKARDGADKLQALCGLPISTYPSCSKLLWMMENVPRVKEAYDNGRLSFGTVDAWLVYRLNGGPEKNVFVSDPTNASRSMFMNLETLDYDQTLLDFFRLDRNKIHLPKIVRSSDPKAYGSLTSGALRGVPITGCLGDQSAALVGQKGFTPGMAKNTYGTGCFLLYNVGEKPVISTHGLLATVAFHFEGKPVYALEGSIAVAGSAIKWIINNLGLVDNSAKINDLAATVQDNGGCVFVTGFSGLFAPYWIDECRGTILGITQYTQKGHIARATLEATCYQTKAILDAMEKDSGSPLAELAVDGGMSNSDLCMQTQSDLISIPVNRPAMRETTALGAAIAAGLAVGVWSGIDEVREVNKVGSTRFEPIKSKEEAGEMFGRWSKAVQTCTGFV</sequence>